<dbReference type="InterPro" id="IPR011161">
    <property type="entry name" value="MHC_I-like_Ag-recog"/>
</dbReference>
<evidence type="ECO:0000256" key="3">
    <source>
        <dbReference type="SAM" id="Phobius"/>
    </source>
</evidence>
<dbReference type="GeneID" id="108886941"/>
<evidence type="ECO:0000313" key="6">
    <source>
        <dbReference type="Proteomes" id="UP000694890"/>
    </source>
</evidence>
<dbReference type="Gene3D" id="2.60.40.10">
    <property type="entry name" value="Immunoglobulins"/>
    <property type="match status" value="1"/>
</dbReference>
<evidence type="ECO:0000313" key="7">
    <source>
        <dbReference type="RefSeq" id="XP_050924581.1"/>
    </source>
</evidence>
<dbReference type="AlphaFoldDB" id="A0AAJ8DMU4"/>
<keyword evidence="1" id="KW-0325">Glycoprotein</keyword>
<dbReference type="FunFam" id="2.60.40.10:FF:000943">
    <property type="entry name" value="Classical MHC class I molecule, alpha-chain"/>
    <property type="match status" value="1"/>
</dbReference>
<dbReference type="SMART" id="SM00407">
    <property type="entry name" value="IGc1"/>
    <property type="match status" value="1"/>
</dbReference>
<dbReference type="GO" id="GO:0006955">
    <property type="term" value="P:immune response"/>
    <property type="evidence" value="ECO:0007669"/>
    <property type="project" value="TreeGrafter"/>
</dbReference>
<feature type="chain" id="PRO_5042516998" evidence="4">
    <location>
        <begin position="16"/>
        <end position="391"/>
    </location>
</feature>
<accession>A0AAJ8DMU4</accession>
<dbReference type="PANTHER" id="PTHR16675:SF237">
    <property type="entry name" value="MHC CLASS I ANTIGEN TRANSCRIPT VARIANT 1-RELATED"/>
    <property type="match status" value="1"/>
</dbReference>
<dbReference type="InterPro" id="IPR037055">
    <property type="entry name" value="MHC_I-like_Ag-recog_sf"/>
</dbReference>
<dbReference type="InterPro" id="IPR036179">
    <property type="entry name" value="Ig-like_dom_sf"/>
</dbReference>
<dbReference type="InterPro" id="IPR050208">
    <property type="entry name" value="MHC_class-I_related"/>
</dbReference>
<keyword evidence="3" id="KW-0472">Membrane</keyword>
<sequence length="391" mass="44666">MEFVFLLVFFPVTHSVKHSLTFFITESPGLQTFPEFVVFSEMDGVHLSYCDSNKKKLDLRQVWVKKLTEDDPESFIWFTQDCAVYQQMFKDETRGLKPCVNQTGGQHIFQWMLGCEWDEETGEVDGYRTNSCDGEDFITFDLKTETWIILTPQALITKTEWDRNKAGNGVLKDFLTITCPDWLKKFTDYGRSSLQKTDRPSVSLLQKTPSSPVSCHATGFYPDRAMMFWRKDGEELDEDVDRGEILPNHDGTFQMRADLNISSVSPEDWRRYDCVFQLSGVKEDIITKLDKAEIRTNWGKTGLRSDVPPSEFPAAAVIGVVVGLLLLLLCISGLFIWRRNNNGFRPANISDSTSETSQQPLTDHSRFFIMSATLCRYCVQSPTPPESNVLT</sequence>
<evidence type="ECO:0000256" key="1">
    <source>
        <dbReference type="ARBA" id="ARBA00023180"/>
    </source>
</evidence>
<feature type="domain" description="Ig-like" evidence="5">
    <location>
        <begin position="200"/>
        <end position="287"/>
    </location>
</feature>
<dbReference type="PROSITE" id="PS50835">
    <property type="entry name" value="IG_LIKE"/>
    <property type="match status" value="1"/>
</dbReference>
<evidence type="ECO:0000256" key="2">
    <source>
        <dbReference type="RuleBase" id="RU004439"/>
    </source>
</evidence>
<protein>
    <submittedName>
        <fullName evidence="7">Major histocompatibility complex class I-related gene protein isoform X10</fullName>
    </submittedName>
</protein>
<dbReference type="RefSeq" id="XP_050924581.1">
    <property type="nucleotide sequence ID" value="XM_051068624.1"/>
</dbReference>
<reference evidence="7" key="1">
    <citation type="submission" date="2025-08" db="UniProtKB">
        <authorList>
            <consortium name="RefSeq"/>
        </authorList>
    </citation>
    <scope>IDENTIFICATION</scope>
    <source>
        <tissue evidence="7">Brain</tissue>
    </source>
</reference>
<evidence type="ECO:0000259" key="5">
    <source>
        <dbReference type="PROSITE" id="PS50835"/>
    </source>
</evidence>
<feature type="transmembrane region" description="Helical" evidence="3">
    <location>
        <begin position="314"/>
        <end position="337"/>
    </location>
</feature>
<dbReference type="InterPro" id="IPR003597">
    <property type="entry name" value="Ig_C1-set"/>
</dbReference>
<dbReference type="PRINTS" id="PR01638">
    <property type="entry name" value="MHCCLASSI"/>
</dbReference>
<organism evidence="6 7">
    <name type="scientific">Lates calcarifer</name>
    <name type="common">Barramundi</name>
    <name type="synonym">Holocentrus calcarifer</name>
    <dbReference type="NCBI Taxonomy" id="8187"/>
    <lineage>
        <taxon>Eukaryota</taxon>
        <taxon>Metazoa</taxon>
        <taxon>Chordata</taxon>
        <taxon>Craniata</taxon>
        <taxon>Vertebrata</taxon>
        <taxon>Euteleostomi</taxon>
        <taxon>Actinopterygii</taxon>
        <taxon>Neopterygii</taxon>
        <taxon>Teleostei</taxon>
        <taxon>Neoteleostei</taxon>
        <taxon>Acanthomorphata</taxon>
        <taxon>Carangaria</taxon>
        <taxon>Carangaria incertae sedis</taxon>
        <taxon>Centropomidae</taxon>
        <taxon>Lates</taxon>
    </lineage>
</organism>
<keyword evidence="4" id="KW-0732">Signal</keyword>
<dbReference type="InterPro" id="IPR013783">
    <property type="entry name" value="Ig-like_fold"/>
</dbReference>
<dbReference type="SUPFAM" id="SSF48726">
    <property type="entry name" value="Immunoglobulin"/>
    <property type="match status" value="1"/>
</dbReference>
<dbReference type="Pfam" id="PF00129">
    <property type="entry name" value="MHC_I"/>
    <property type="match status" value="1"/>
</dbReference>
<dbReference type="CDD" id="cd07698">
    <property type="entry name" value="IgC1_MHC_I_alpha3"/>
    <property type="match status" value="1"/>
</dbReference>
<dbReference type="PANTHER" id="PTHR16675">
    <property type="entry name" value="MHC CLASS I-RELATED"/>
    <property type="match status" value="1"/>
</dbReference>
<comment type="similarity">
    <text evidence="2">Belongs to the MHC class I family.</text>
</comment>
<dbReference type="Gene3D" id="3.30.500.10">
    <property type="entry name" value="MHC class I-like antigen recognition-like"/>
    <property type="match status" value="1"/>
</dbReference>
<dbReference type="InterPro" id="IPR007110">
    <property type="entry name" value="Ig-like_dom"/>
</dbReference>
<dbReference type="GO" id="GO:0009897">
    <property type="term" value="C:external side of plasma membrane"/>
    <property type="evidence" value="ECO:0007669"/>
    <property type="project" value="TreeGrafter"/>
</dbReference>
<keyword evidence="3" id="KW-1133">Transmembrane helix</keyword>
<evidence type="ECO:0000256" key="4">
    <source>
        <dbReference type="SAM" id="SignalP"/>
    </source>
</evidence>
<dbReference type="GO" id="GO:0005615">
    <property type="term" value="C:extracellular space"/>
    <property type="evidence" value="ECO:0007669"/>
    <property type="project" value="TreeGrafter"/>
</dbReference>
<dbReference type="InterPro" id="IPR001039">
    <property type="entry name" value="MHC_I_a_a1/a2"/>
</dbReference>
<dbReference type="Proteomes" id="UP000694890">
    <property type="component" value="Linkage group LG3"/>
</dbReference>
<proteinExistence type="inferred from homology"/>
<gene>
    <name evidence="7" type="primary">LOC108886941</name>
</gene>
<name>A0AAJ8DMU4_LATCA</name>
<dbReference type="Pfam" id="PF07654">
    <property type="entry name" value="C1-set"/>
    <property type="match status" value="1"/>
</dbReference>
<dbReference type="SUPFAM" id="SSF54452">
    <property type="entry name" value="MHC antigen-recognition domain"/>
    <property type="match status" value="1"/>
</dbReference>
<keyword evidence="3" id="KW-0812">Transmembrane</keyword>
<feature type="signal peptide" evidence="4">
    <location>
        <begin position="1"/>
        <end position="15"/>
    </location>
</feature>
<dbReference type="InterPro" id="IPR011162">
    <property type="entry name" value="MHC_I/II-like_Ag-recog"/>
</dbReference>